<dbReference type="InterPro" id="IPR036864">
    <property type="entry name" value="Zn2-C6_fun-type_DNA-bd_sf"/>
</dbReference>
<dbReference type="Gene3D" id="4.10.240.10">
    <property type="entry name" value="Zn(2)-C6 fungal-type DNA-binding domain"/>
    <property type="match status" value="1"/>
</dbReference>
<protein>
    <recommendedName>
        <fullName evidence="6">Zn(2)-C6 fungal-type domain-containing protein</fullName>
    </recommendedName>
</protein>
<reference evidence="7 8" key="1">
    <citation type="submission" date="2016-07" db="EMBL/GenBank/DDBJ databases">
        <title>Multiple horizontal gene transfer events from other fungi enriched the ability of initially mycotrophic Trichoderma (Ascomycota) to feed on dead plant biomass.</title>
        <authorList>
            <consortium name="DOE Joint Genome Institute"/>
            <person name="Aerts A."/>
            <person name="Atanasova L."/>
            <person name="Chenthamara K."/>
            <person name="Zhang J."/>
            <person name="Grujic M."/>
            <person name="Henrissat B."/>
            <person name="Kuo A."/>
            <person name="Salamov A."/>
            <person name="Lipzen A."/>
            <person name="Labutti K."/>
            <person name="Barry K."/>
            <person name="Miao Y."/>
            <person name="Rahimi M.J."/>
            <person name="Shen Q."/>
            <person name="Grigoriev I.V."/>
            <person name="Kubicek C.P."/>
            <person name="Druzhinina I.S."/>
        </authorList>
    </citation>
    <scope>NUCLEOTIDE SEQUENCE [LARGE SCALE GENOMIC DNA]</scope>
    <source>
        <strain evidence="7 8">CBS 226.95</strain>
    </source>
</reference>
<dbReference type="AlphaFoldDB" id="A0A2T4A3Y9"/>
<dbReference type="GO" id="GO:0008270">
    <property type="term" value="F:zinc ion binding"/>
    <property type="evidence" value="ECO:0007669"/>
    <property type="project" value="InterPro"/>
</dbReference>
<dbReference type="EMBL" id="KZ679685">
    <property type="protein sequence ID" value="PTB51683.1"/>
    <property type="molecule type" value="Genomic_DNA"/>
</dbReference>
<feature type="domain" description="Zn(2)-C6 fungal-type" evidence="6">
    <location>
        <begin position="19"/>
        <end position="61"/>
    </location>
</feature>
<dbReference type="GO" id="GO:0000981">
    <property type="term" value="F:DNA-binding transcription factor activity, RNA polymerase II-specific"/>
    <property type="evidence" value="ECO:0007669"/>
    <property type="project" value="InterPro"/>
</dbReference>
<organism evidence="7 8">
    <name type="scientific">Trichoderma harzianum CBS 226.95</name>
    <dbReference type="NCBI Taxonomy" id="983964"/>
    <lineage>
        <taxon>Eukaryota</taxon>
        <taxon>Fungi</taxon>
        <taxon>Dikarya</taxon>
        <taxon>Ascomycota</taxon>
        <taxon>Pezizomycotina</taxon>
        <taxon>Sordariomycetes</taxon>
        <taxon>Hypocreomycetidae</taxon>
        <taxon>Hypocreales</taxon>
        <taxon>Hypocreaceae</taxon>
        <taxon>Trichoderma</taxon>
    </lineage>
</organism>
<comment type="subcellular location">
    <subcellularLocation>
        <location evidence="1">Nucleus</location>
    </subcellularLocation>
</comment>
<dbReference type="CDD" id="cd12148">
    <property type="entry name" value="fungal_TF_MHR"/>
    <property type="match status" value="1"/>
</dbReference>
<dbReference type="PROSITE" id="PS50048">
    <property type="entry name" value="ZN2_CY6_FUNGAL_2"/>
    <property type="match status" value="1"/>
</dbReference>
<evidence type="ECO:0000259" key="6">
    <source>
        <dbReference type="PROSITE" id="PS50048"/>
    </source>
</evidence>
<dbReference type="SUPFAM" id="SSF57701">
    <property type="entry name" value="Zn2/Cys6 DNA-binding domain"/>
    <property type="match status" value="1"/>
</dbReference>
<name>A0A2T4A3Y9_TRIHA</name>
<accession>A0A2T4A3Y9</accession>
<keyword evidence="4" id="KW-0804">Transcription</keyword>
<dbReference type="GO" id="GO:0005634">
    <property type="term" value="C:nucleus"/>
    <property type="evidence" value="ECO:0007669"/>
    <property type="project" value="UniProtKB-SubCell"/>
</dbReference>
<dbReference type="Pfam" id="PF04082">
    <property type="entry name" value="Fungal_trans"/>
    <property type="match status" value="1"/>
</dbReference>
<evidence type="ECO:0000256" key="3">
    <source>
        <dbReference type="ARBA" id="ARBA00023015"/>
    </source>
</evidence>
<dbReference type="InterPro" id="IPR001138">
    <property type="entry name" value="Zn2Cys6_DnaBD"/>
</dbReference>
<keyword evidence="2" id="KW-0479">Metal-binding</keyword>
<keyword evidence="3" id="KW-0805">Transcription regulation</keyword>
<dbReference type="GO" id="GO:0006351">
    <property type="term" value="P:DNA-templated transcription"/>
    <property type="evidence" value="ECO:0007669"/>
    <property type="project" value="InterPro"/>
</dbReference>
<dbReference type="InterPro" id="IPR050815">
    <property type="entry name" value="TF_fung"/>
</dbReference>
<dbReference type="RefSeq" id="XP_024771360.1">
    <property type="nucleotide sequence ID" value="XM_024912141.1"/>
</dbReference>
<proteinExistence type="predicted"/>
<dbReference type="GeneID" id="36620700"/>
<dbReference type="InterPro" id="IPR007219">
    <property type="entry name" value="XnlR_reg_dom"/>
</dbReference>
<dbReference type="Proteomes" id="UP000241690">
    <property type="component" value="Unassembled WGS sequence"/>
</dbReference>
<evidence type="ECO:0000256" key="2">
    <source>
        <dbReference type="ARBA" id="ARBA00022723"/>
    </source>
</evidence>
<evidence type="ECO:0000256" key="1">
    <source>
        <dbReference type="ARBA" id="ARBA00004123"/>
    </source>
</evidence>
<evidence type="ECO:0000256" key="4">
    <source>
        <dbReference type="ARBA" id="ARBA00023163"/>
    </source>
</evidence>
<evidence type="ECO:0000313" key="8">
    <source>
        <dbReference type="Proteomes" id="UP000241690"/>
    </source>
</evidence>
<gene>
    <name evidence="7" type="ORF">M431DRAFT_121707</name>
</gene>
<dbReference type="STRING" id="983964.A0A2T4A3Y9"/>
<dbReference type="CDD" id="cd00067">
    <property type="entry name" value="GAL4"/>
    <property type="match status" value="1"/>
</dbReference>
<keyword evidence="8" id="KW-1185">Reference proteome</keyword>
<dbReference type="Pfam" id="PF00172">
    <property type="entry name" value="Zn_clus"/>
    <property type="match status" value="1"/>
</dbReference>
<dbReference type="PANTHER" id="PTHR47338">
    <property type="entry name" value="ZN(II)2CYS6 TRANSCRIPTION FACTOR (EUROFUNG)-RELATED"/>
    <property type="match status" value="1"/>
</dbReference>
<sequence length="507" mass="57194">MSHRGKILIQPTPGTARRSCQACKLKKRRCTRELPACSLCLRYDSLGANVWTIRRRRKCLYQPAEQAETQSSLPPKEADILRNDSSLLRNSFPVAVLLDPLLSTHCELTIPRPCISLSPAVHHILGDHIHRRALADEYFRTVHRWIPIISRTRLYGSLMDPSHHTDPDVAIVLLGIKLITSRPKNYSLSSELYTLVKETLLHAEMMGYVSIHTIQSAILTAVYEIGHAIYPAALTTISSCARHAVSLGITQAYPVQGSRWIEQEERNRIWWAILMLDRTTNMPLNGNHLCTPDPDSESILPVDDDDWDRGVLSIDIYRTLSSPPTLKTGRFARLAQAINLLSQVLRQIPNKEDKMQLTPSDMMPLDRTLFALERLIEIEEAQRGMIFCCGIAICYKSALLLIHTVVLANSLKSSPKESQDTSYLSLQATLANTLRNAQRFRSGEWGTLDDTSPFVLEWIYRSVTSLMSLGPEADFCDTNQGINSLRAILEVIGERWRAASEFFLPVQ</sequence>
<dbReference type="GO" id="GO:0003677">
    <property type="term" value="F:DNA binding"/>
    <property type="evidence" value="ECO:0007669"/>
    <property type="project" value="InterPro"/>
</dbReference>
<keyword evidence="5" id="KW-0539">Nucleus</keyword>
<evidence type="ECO:0000256" key="5">
    <source>
        <dbReference type="ARBA" id="ARBA00023242"/>
    </source>
</evidence>
<evidence type="ECO:0000313" key="7">
    <source>
        <dbReference type="EMBL" id="PTB51683.1"/>
    </source>
</evidence>
<dbReference type="PANTHER" id="PTHR47338:SF20">
    <property type="entry name" value="ZN(II)2CYS6 TRANSCRIPTION FACTOR (EUROFUNG)"/>
    <property type="match status" value="1"/>
</dbReference>
<dbReference type="SMART" id="SM00906">
    <property type="entry name" value="Fungal_trans"/>
    <property type="match status" value="1"/>
</dbReference>